<evidence type="ECO:0000256" key="4">
    <source>
        <dbReference type="ARBA" id="ARBA00022833"/>
    </source>
</evidence>
<dbReference type="PROSITE" id="PS50157">
    <property type="entry name" value="ZINC_FINGER_C2H2_2"/>
    <property type="match status" value="4"/>
</dbReference>
<dbReference type="SUPFAM" id="SSF57716">
    <property type="entry name" value="Glucocorticoid receptor-like (DNA-binding domain)"/>
    <property type="match status" value="1"/>
</dbReference>
<dbReference type="InterPro" id="IPR036236">
    <property type="entry name" value="Znf_C2H2_sf"/>
</dbReference>
<keyword evidence="4" id="KW-0862">Zinc</keyword>
<dbReference type="GO" id="GO:0000981">
    <property type="term" value="F:DNA-binding transcription factor activity, RNA polymerase II-specific"/>
    <property type="evidence" value="ECO:0007669"/>
    <property type="project" value="TreeGrafter"/>
</dbReference>
<dbReference type="PANTHER" id="PTHR24409">
    <property type="entry name" value="ZINC FINGER PROTEIN 142"/>
    <property type="match status" value="1"/>
</dbReference>
<proteinExistence type="predicted"/>
<dbReference type="PROSITE" id="PS00028">
    <property type="entry name" value="ZINC_FINGER_C2H2_1"/>
    <property type="match status" value="4"/>
</dbReference>
<evidence type="ECO:0000256" key="5">
    <source>
        <dbReference type="PROSITE-ProRule" id="PRU00042"/>
    </source>
</evidence>
<keyword evidence="2" id="KW-0677">Repeat</keyword>
<dbReference type="SMART" id="SM00355">
    <property type="entry name" value="ZnF_C2H2"/>
    <property type="match status" value="5"/>
</dbReference>
<dbReference type="GO" id="GO:0005634">
    <property type="term" value="C:nucleus"/>
    <property type="evidence" value="ECO:0007669"/>
    <property type="project" value="InterPro"/>
</dbReference>
<evidence type="ECO:0000256" key="3">
    <source>
        <dbReference type="ARBA" id="ARBA00022771"/>
    </source>
</evidence>
<dbReference type="GO" id="GO:0008270">
    <property type="term" value="F:zinc ion binding"/>
    <property type="evidence" value="ECO:0007669"/>
    <property type="project" value="UniProtKB-KW"/>
</dbReference>
<feature type="region of interest" description="Disordered" evidence="6">
    <location>
        <begin position="307"/>
        <end position="332"/>
    </location>
</feature>
<feature type="domain" description="C2H2-type" evidence="7">
    <location>
        <begin position="280"/>
        <end position="308"/>
    </location>
</feature>
<dbReference type="AlphaFoldDB" id="A0A8D8BGG6"/>
<feature type="compositionally biased region" description="Pro residues" evidence="6">
    <location>
        <begin position="370"/>
        <end position="379"/>
    </location>
</feature>
<protein>
    <submittedName>
        <fullName evidence="8">Zinc finger and BTB domain-containing protein 24</fullName>
    </submittedName>
</protein>
<sequence length="428" mass="48392">MNPPHVYIPDGNPSSIQINLQDGPMLDHHSEAVEPPYCALCLRERPPGGQFYHYSSGPNAVEFQQTMQSVAGVELNLEDDFDICTPCWKMIQLMVDFRLCCCKAQDWIGRGQRGRGIKASDEWFYEETGLIIENLRSSIREHVLVIEGEELSGEDQMQAETISEEEEDESLVDQVDVSEGLITQISVGDFKIEVFDDVEQEAVEPTGSLVDMNRCEICNRSFASKQDLDVHMQLCKPQSEPNGGQSTAGQWQICSLCNAKLANKRTLRSHMNSVHGERKHHCEYCGSKFARAYDLKKHCRSLHSVELANNPNTETQDKATTPSYDPNPTTNEQDKQIFNCNICAKPFTKLYKLVRHYRIVHSTDQEGSPVAPPPPPPPRRSNNEEGSTKPTHRCFTCHKRFAKYSTLKHHVQQWHAHLLLGNATDGNL</sequence>
<keyword evidence="1" id="KW-0479">Metal-binding</keyword>
<dbReference type="SUPFAM" id="SSF57667">
    <property type="entry name" value="beta-beta-alpha zinc fingers"/>
    <property type="match status" value="2"/>
</dbReference>
<dbReference type="GO" id="GO:0000977">
    <property type="term" value="F:RNA polymerase II transcription regulatory region sequence-specific DNA binding"/>
    <property type="evidence" value="ECO:0007669"/>
    <property type="project" value="TreeGrafter"/>
</dbReference>
<name>A0A8D8BGG6_CULPI</name>
<dbReference type="Pfam" id="PF00096">
    <property type="entry name" value="zf-C2H2"/>
    <property type="match status" value="1"/>
</dbReference>
<dbReference type="SMART" id="SM00868">
    <property type="entry name" value="zf-AD"/>
    <property type="match status" value="2"/>
</dbReference>
<dbReference type="InterPro" id="IPR013087">
    <property type="entry name" value="Znf_C2H2_type"/>
</dbReference>
<feature type="region of interest" description="Disordered" evidence="6">
    <location>
        <begin position="363"/>
        <end position="391"/>
    </location>
</feature>
<dbReference type="InterPro" id="IPR012934">
    <property type="entry name" value="Znf_AD"/>
</dbReference>
<feature type="domain" description="C2H2-type" evidence="7">
    <location>
        <begin position="213"/>
        <end position="241"/>
    </location>
</feature>
<dbReference type="EMBL" id="HBUE01075960">
    <property type="protein sequence ID" value="CAG6475022.1"/>
    <property type="molecule type" value="Transcribed_RNA"/>
</dbReference>
<organism evidence="8">
    <name type="scientific">Culex pipiens</name>
    <name type="common">House mosquito</name>
    <dbReference type="NCBI Taxonomy" id="7175"/>
    <lineage>
        <taxon>Eukaryota</taxon>
        <taxon>Metazoa</taxon>
        <taxon>Ecdysozoa</taxon>
        <taxon>Arthropoda</taxon>
        <taxon>Hexapoda</taxon>
        <taxon>Insecta</taxon>
        <taxon>Pterygota</taxon>
        <taxon>Neoptera</taxon>
        <taxon>Endopterygota</taxon>
        <taxon>Diptera</taxon>
        <taxon>Nematocera</taxon>
        <taxon>Culicoidea</taxon>
        <taxon>Culicidae</taxon>
        <taxon>Culicinae</taxon>
        <taxon>Culicini</taxon>
        <taxon>Culex</taxon>
        <taxon>Culex</taxon>
    </lineage>
</organism>
<evidence type="ECO:0000256" key="2">
    <source>
        <dbReference type="ARBA" id="ARBA00022737"/>
    </source>
</evidence>
<keyword evidence="3 5" id="KW-0863">Zinc-finger</keyword>
<dbReference type="PANTHER" id="PTHR24409:SF295">
    <property type="entry name" value="AZ2-RELATED"/>
    <property type="match status" value="1"/>
</dbReference>
<evidence type="ECO:0000256" key="1">
    <source>
        <dbReference type="ARBA" id="ARBA00022723"/>
    </source>
</evidence>
<feature type="domain" description="C2H2-type" evidence="7">
    <location>
        <begin position="392"/>
        <end position="416"/>
    </location>
</feature>
<accession>A0A8D8BGG6</accession>
<dbReference type="Gene3D" id="3.30.160.60">
    <property type="entry name" value="Classic Zinc Finger"/>
    <property type="match status" value="3"/>
</dbReference>
<evidence type="ECO:0000313" key="8">
    <source>
        <dbReference type="EMBL" id="CAG6475022.1"/>
    </source>
</evidence>
<evidence type="ECO:0000259" key="7">
    <source>
        <dbReference type="PROSITE" id="PS50157"/>
    </source>
</evidence>
<evidence type="ECO:0000256" key="6">
    <source>
        <dbReference type="SAM" id="MobiDB-lite"/>
    </source>
</evidence>
<feature type="domain" description="C2H2-type" evidence="7">
    <location>
        <begin position="338"/>
        <end position="366"/>
    </location>
</feature>
<dbReference type="Pfam" id="PF12874">
    <property type="entry name" value="zf-met"/>
    <property type="match status" value="2"/>
</dbReference>
<reference evidence="8" key="1">
    <citation type="submission" date="2021-05" db="EMBL/GenBank/DDBJ databases">
        <authorList>
            <person name="Alioto T."/>
            <person name="Alioto T."/>
            <person name="Gomez Garrido J."/>
        </authorList>
    </citation>
    <scope>NUCLEOTIDE SEQUENCE</scope>
</reference>